<keyword evidence="3" id="KW-1185">Reference proteome</keyword>
<dbReference type="AlphaFoldDB" id="A0A9Q1GUE2"/>
<dbReference type="Proteomes" id="UP001153076">
    <property type="component" value="Unassembled WGS sequence"/>
</dbReference>
<accession>A0A9Q1GUE2</accession>
<evidence type="ECO:0000313" key="2">
    <source>
        <dbReference type="EMBL" id="KAJ8427121.1"/>
    </source>
</evidence>
<reference evidence="2" key="1">
    <citation type="submission" date="2022-04" db="EMBL/GenBank/DDBJ databases">
        <title>Carnegiea gigantea Genome sequencing and assembly v2.</title>
        <authorList>
            <person name="Copetti D."/>
            <person name="Sanderson M.J."/>
            <person name="Burquez A."/>
            <person name="Wojciechowski M.F."/>
        </authorList>
    </citation>
    <scope>NUCLEOTIDE SEQUENCE</scope>
    <source>
        <strain evidence="2">SGP5-SGP5p</strain>
        <tissue evidence="2">Aerial part</tissue>
    </source>
</reference>
<feature type="compositionally biased region" description="Basic residues" evidence="1">
    <location>
        <begin position="212"/>
        <end position="222"/>
    </location>
</feature>
<proteinExistence type="predicted"/>
<dbReference type="EMBL" id="JAKOGI010001190">
    <property type="protein sequence ID" value="KAJ8427121.1"/>
    <property type="molecule type" value="Genomic_DNA"/>
</dbReference>
<name>A0A9Q1GUE2_9CARY</name>
<protein>
    <submittedName>
        <fullName evidence="2">Uncharacterized protein</fullName>
    </submittedName>
</protein>
<feature type="region of interest" description="Disordered" evidence="1">
    <location>
        <begin position="211"/>
        <end position="242"/>
    </location>
</feature>
<evidence type="ECO:0000313" key="3">
    <source>
        <dbReference type="Proteomes" id="UP001153076"/>
    </source>
</evidence>
<organism evidence="2 3">
    <name type="scientific">Carnegiea gigantea</name>
    <dbReference type="NCBI Taxonomy" id="171969"/>
    <lineage>
        <taxon>Eukaryota</taxon>
        <taxon>Viridiplantae</taxon>
        <taxon>Streptophyta</taxon>
        <taxon>Embryophyta</taxon>
        <taxon>Tracheophyta</taxon>
        <taxon>Spermatophyta</taxon>
        <taxon>Magnoliopsida</taxon>
        <taxon>eudicotyledons</taxon>
        <taxon>Gunneridae</taxon>
        <taxon>Pentapetalae</taxon>
        <taxon>Caryophyllales</taxon>
        <taxon>Cactineae</taxon>
        <taxon>Cactaceae</taxon>
        <taxon>Cactoideae</taxon>
        <taxon>Echinocereeae</taxon>
        <taxon>Carnegiea</taxon>
    </lineage>
</organism>
<comment type="caution">
    <text evidence="2">The sequence shown here is derived from an EMBL/GenBank/DDBJ whole genome shotgun (WGS) entry which is preliminary data.</text>
</comment>
<evidence type="ECO:0000256" key="1">
    <source>
        <dbReference type="SAM" id="MobiDB-lite"/>
    </source>
</evidence>
<sequence>MMGVDDQHGKRGSFHERSLNATLSEAVEEHHKCYLSEYFAAFGENRRYCFRQVGQHQYDGRNREECGRFVYNDKQITCWLARVKTLKTQLVRSLVGTIKSKIGNEEENENESRRIRRAISEQQRHIREAIAKGGGGNHEVTTYKGEDGKVRMKILVKKQDLKQILVAAAAAEATIINCNNQKQEEHHTHPSSSNKSSSSIIEQRLHDLMMSRKSRSSRRRRPSPSANAPWTPALHSIPEEHY</sequence>
<dbReference type="OrthoDB" id="1304043at2759"/>
<gene>
    <name evidence="2" type="ORF">Cgig2_030283</name>
</gene>